<name>A0A3F3HH94_9LACO</name>
<gene>
    <name evidence="1" type="ORF">FTRO_0130010</name>
</gene>
<proteinExistence type="predicted"/>
<sequence length="89" mass="10687">MSEESNRIARDIYKLVEPLWKKQRNTLYELRVVMPKFQHGINVFFEWNKLGKSTTSRAIKSYKAIEKDEVLEAVEFLKKEYNLTVKIYD</sequence>
<dbReference type="RefSeq" id="WP_059394264.1">
    <property type="nucleotide sequence ID" value="NZ_DF968090.1"/>
</dbReference>
<dbReference type="GO" id="GO:0016853">
    <property type="term" value="F:isomerase activity"/>
    <property type="evidence" value="ECO:0007669"/>
    <property type="project" value="UniProtKB-KW"/>
</dbReference>
<protein>
    <submittedName>
        <fullName evidence="1">Glucose-6-phosphate isomerase</fullName>
    </submittedName>
</protein>
<organism evidence="1">
    <name type="scientific">Fructobacillus tropaeoli</name>
    <dbReference type="NCBI Taxonomy" id="709323"/>
    <lineage>
        <taxon>Bacteria</taxon>
        <taxon>Bacillati</taxon>
        <taxon>Bacillota</taxon>
        <taxon>Bacilli</taxon>
        <taxon>Lactobacillales</taxon>
        <taxon>Lactobacillaceae</taxon>
        <taxon>Fructobacillus</taxon>
    </lineage>
</organism>
<reference evidence="1" key="1">
    <citation type="journal article" date="2015" name="BMC Genomics">
        <title>Comparative genomics of Fructobacillus spp. and Leuconostoc spp. reveals niche-specific evolution of Fructobacillus spp.</title>
        <authorList>
            <person name="Endo A."/>
            <person name="Tanizawa Y."/>
            <person name="Tanaka N."/>
            <person name="Maeno S."/>
            <person name="Kumar H."/>
            <person name="Shiwa Y."/>
            <person name="Okada S."/>
            <person name="Yoshikawa H."/>
            <person name="Dicks L."/>
            <person name="Nakagawa J."/>
            <person name="Arita M."/>
        </authorList>
    </citation>
    <scope>NUCLEOTIDE SEQUENCE [LARGE SCALE GENOMIC DNA]</scope>
    <source>
        <strain evidence="1">F214-1</strain>
    </source>
</reference>
<evidence type="ECO:0000313" key="1">
    <source>
        <dbReference type="EMBL" id="GAP04929.1"/>
    </source>
</evidence>
<keyword evidence="1" id="KW-0413">Isomerase</keyword>
<dbReference type="Proteomes" id="UP000064514">
    <property type="component" value="Unassembled WGS sequence"/>
</dbReference>
<accession>A0A3F3HH94</accession>
<dbReference type="EMBL" id="DF968090">
    <property type="protein sequence ID" value="GAP04929.1"/>
    <property type="molecule type" value="Genomic_DNA"/>
</dbReference>
<dbReference type="AlphaFoldDB" id="A0A3F3HH94"/>